<name>A0A167NEE6_CALVF</name>
<dbReference type="InterPro" id="IPR029063">
    <property type="entry name" value="SAM-dependent_MTases_sf"/>
</dbReference>
<dbReference type="STRING" id="1330018.A0A167NEE6"/>
<dbReference type="AlphaFoldDB" id="A0A167NEE6"/>
<dbReference type="Pfam" id="PF05971">
    <property type="entry name" value="Methyltransf_10"/>
    <property type="match status" value="1"/>
</dbReference>
<dbReference type="SUPFAM" id="SSF53335">
    <property type="entry name" value="S-adenosyl-L-methionine-dependent methyltransferases"/>
    <property type="match status" value="1"/>
</dbReference>
<dbReference type="EMBL" id="KV417279">
    <property type="protein sequence ID" value="KZO97627.1"/>
    <property type="molecule type" value="Genomic_DNA"/>
</dbReference>
<sequence length="442" mass="49401">MVVSWCWITLGGKYGPQQQNFAELAEAYPPLKPHVFLRQGQPALDFRDPNVQRRLTEAILHRDFNLQLVLPNNRLCPAVPNRWDYVAWINEILINSYDVNPNSIHGIDIGTGASAIYALLGCRMHSTWSMIGTDVDDTSLHWARENVMLNGLQDRVEVMRVDSSHLVLQPLITYPEIQFDFVMCNPPFYSSAEEISDLAAMKEFDPAGVCTGSDNEMIIAGGEISFVGQIVRESAQFGTRCRWYSSLLGKLSSVKDIVKLIRSENINNYAIGEISQGRTKRWAVAWSFGDARLPDAVARPTSLALKSLVPPSNTFTHHLASEMPPSVALSIIFEVAMNVSDLELSTDTLSPPFTATARRNTWSRAARREHARRITTDVEQAANMPIALQTRISLQRDGDDSASGILHIEWAIGADRALYESFCGHFARKADERTKQLPNTLM</sequence>
<protein>
    <submittedName>
        <fullName evidence="3">S-adenosyl-L-methionine dependent methyltransferase</fullName>
    </submittedName>
</protein>
<dbReference type="OrthoDB" id="514248at2759"/>
<organism evidence="3 4">
    <name type="scientific">Calocera viscosa (strain TUFC12733)</name>
    <dbReference type="NCBI Taxonomy" id="1330018"/>
    <lineage>
        <taxon>Eukaryota</taxon>
        <taxon>Fungi</taxon>
        <taxon>Dikarya</taxon>
        <taxon>Basidiomycota</taxon>
        <taxon>Agaricomycotina</taxon>
        <taxon>Dacrymycetes</taxon>
        <taxon>Dacrymycetales</taxon>
        <taxon>Dacrymycetaceae</taxon>
        <taxon>Calocera</taxon>
    </lineage>
</organism>
<dbReference type="GO" id="GO:0005634">
    <property type="term" value="C:nucleus"/>
    <property type="evidence" value="ECO:0007669"/>
    <property type="project" value="TreeGrafter"/>
</dbReference>
<evidence type="ECO:0000256" key="2">
    <source>
        <dbReference type="ARBA" id="ARBA00022679"/>
    </source>
</evidence>
<keyword evidence="2 3" id="KW-0808">Transferase</keyword>
<dbReference type="Gene3D" id="3.40.50.150">
    <property type="entry name" value="Vaccinia Virus protein VP39"/>
    <property type="match status" value="1"/>
</dbReference>
<dbReference type="InterPro" id="IPR010286">
    <property type="entry name" value="METTL16/RlmF"/>
</dbReference>
<dbReference type="PANTHER" id="PTHR13393:SF0">
    <property type="entry name" value="RNA N6-ADENOSINE-METHYLTRANSFERASE METTL16"/>
    <property type="match status" value="1"/>
</dbReference>
<keyword evidence="4" id="KW-1185">Reference proteome</keyword>
<accession>A0A167NEE6</accession>
<reference evidence="3 4" key="1">
    <citation type="journal article" date="2016" name="Mol. Biol. Evol.">
        <title>Comparative Genomics of Early-Diverging Mushroom-Forming Fungi Provides Insights into the Origins of Lignocellulose Decay Capabilities.</title>
        <authorList>
            <person name="Nagy L.G."/>
            <person name="Riley R."/>
            <person name="Tritt A."/>
            <person name="Adam C."/>
            <person name="Daum C."/>
            <person name="Floudas D."/>
            <person name="Sun H."/>
            <person name="Yadav J.S."/>
            <person name="Pangilinan J."/>
            <person name="Larsson K.H."/>
            <person name="Matsuura K."/>
            <person name="Barry K."/>
            <person name="Labutti K."/>
            <person name="Kuo R."/>
            <person name="Ohm R.A."/>
            <person name="Bhattacharya S.S."/>
            <person name="Shirouzu T."/>
            <person name="Yoshinaga Y."/>
            <person name="Martin F.M."/>
            <person name="Grigoriev I.V."/>
            <person name="Hibbett D.S."/>
        </authorList>
    </citation>
    <scope>NUCLEOTIDE SEQUENCE [LARGE SCALE GENOMIC DNA]</scope>
    <source>
        <strain evidence="3 4">TUFC12733</strain>
    </source>
</reference>
<proteinExistence type="predicted"/>
<gene>
    <name evidence="3" type="ORF">CALVIDRAFT_554490</name>
</gene>
<dbReference type="GO" id="GO:0070475">
    <property type="term" value="P:rRNA base methylation"/>
    <property type="evidence" value="ECO:0007669"/>
    <property type="project" value="TreeGrafter"/>
</dbReference>
<evidence type="ECO:0000313" key="3">
    <source>
        <dbReference type="EMBL" id="KZO97627.1"/>
    </source>
</evidence>
<dbReference type="GO" id="GO:0008168">
    <property type="term" value="F:methyltransferase activity"/>
    <property type="evidence" value="ECO:0007669"/>
    <property type="project" value="UniProtKB-KW"/>
</dbReference>
<evidence type="ECO:0000256" key="1">
    <source>
        <dbReference type="ARBA" id="ARBA00022603"/>
    </source>
</evidence>
<dbReference type="CDD" id="cd02440">
    <property type="entry name" value="AdoMet_MTases"/>
    <property type="match status" value="1"/>
</dbReference>
<dbReference type="Proteomes" id="UP000076738">
    <property type="component" value="Unassembled WGS sequence"/>
</dbReference>
<keyword evidence="1 3" id="KW-0489">Methyltransferase</keyword>
<evidence type="ECO:0000313" key="4">
    <source>
        <dbReference type="Proteomes" id="UP000076738"/>
    </source>
</evidence>
<dbReference type="PANTHER" id="PTHR13393">
    <property type="entry name" value="SAM-DEPENDENT METHYLTRANSFERASE"/>
    <property type="match status" value="1"/>
</dbReference>